<keyword evidence="1" id="KW-0472">Membrane</keyword>
<accession>A0A0C2WXF2</accession>
<evidence type="ECO:0000256" key="1">
    <source>
        <dbReference type="SAM" id="Phobius"/>
    </source>
</evidence>
<keyword evidence="1" id="KW-1133">Transmembrane helix</keyword>
<evidence type="ECO:0000313" key="3">
    <source>
        <dbReference type="Proteomes" id="UP000054549"/>
    </source>
</evidence>
<organism evidence="2 3">
    <name type="scientific">Amanita muscaria (strain Koide BX008)</name>
    <dbReference type="NCBI Taxonomy" id="946122"/>
    <lineage>
        <taxon>Eukaryota</taxon>
        <taxon>Fungi</taxon>
        <taxon>Dikarya</taxon>
        <taxon>Basidiomycota</taxon>
        <taxon>Agaricomycotina</taxon>
        <taxon>Agaricomycetes</taxon>
        <taxon>Agaricomycetidae</taxon>
        <taxon>Agaricales</taxon>
        <taxon>Pluteineae</taxon>
        <taxon>Amanitaceae</taxon>
        <taxon>Amanita</taxon>
    </lineage>
</organism>
<dbReference type="OrthoDB" id="2850836at2759"/>
<name>A0A0C2WXF2_AMAMK</name>
<keyword evidence="1" id="KW-0812">Transmembrane</keyword>
<dbReference type="InParanoid" id="A0A0C2WXF2"/>
<sequence length="56" mass="6238">MLPSTQFNTPKRVTAAFAGALVVFGVAFYAVKQNIARKRKAELHEYRASVARDRKG</sequence>
<keyword evidence="3" id="KW-1185">Reference proteome</keyword>
<feature type="transmembrane region" description="Helical" evidence="1">
    <location>
        <begin position="12"/>
        <end position="31"/>
    </location>
</feature>
<dbReference type="EMBL" id="KN818289">
    <property type="protein sequence ID" value="KIL61038.1"/>
    <property type="molecule type" value="Genomic_DNA"/>
</dbReference>
<protein>
    <submittedName>
        <fullName evidence="2">Uncharacterized protein</fullName>
    </submittedName>
</protein>
<proteinExistence type="predicted"/>
<evidence type="ECO:0000313" key="2">
    <source>
        <dbReference type="EMBL" id="KIL61038.1"/>
    </source>
</evidence>
<dbReference type="HOGENOM" id="CLU_3013734_0_0_1"/>
<gene>
    <name evidence="2" type="ORF">M378DRAFT_167376</name>
</gene>
<reference evidence="2 3" key="1">
    <citation type="submission" date="2014-04" db="EMBL/GenBank/DDBJ databases">
        <title>Evolutionary Origins and Diversification of the Mycorrhizal Mutualists.</title>
        <authorList>
            <consortium name="DOE Joint Genome Institute"/>
            <consortium name="Mycorrhizal Genomics Consortium"/>
            <person name="Kohler A."/>
            <person name="Kuo A."/>
            <person name="Nagy L.G."/>
            <person name="Floudas D."/>
            <person name="Copeland A."/>
            <person name="Barry K.W."/>
            <person name="Cichocki N."/>
            <person name="Veneault-Fourrey C."/>
            <person name="LaButti K."/>
            <person name="Lindquist E.A."/>
            <person name="Lipzen A."/>
            <person name="Lundell T."/>
            <person name="Morin E."/>
            <person name="Murat C."/>
            <person name="Riley R."/>
            <person name="Ohm R."/>
            <person name="Sun H."/>
            <person name="Tunlid A."/>
            <person name="Henrissat B."/>
            <person name="Grigoriev I.V."/>
            <person name="Hibbett D.S."/>
            <person name="Martin F."/>
        </authorList>
    </citation>
    <scope>NUCLEOTIDE SEQUENCE [LARGE SCALE GENOMIC DNA]</scope>
    <source>
        <strain evidence="2 3">Koide BX008</strain>
    </source>
</reference>
<dbReference type="Proteomes" id="UP000054549">
    <property type="component" value="Unassembled WGS sequence"/>
</dbReference>
<dbReference type="AlphaFoldDB" id="A0A0C2WXF2"/>